<organism evidence="2 3">
    <name type="scientific">Plakobranchus ocellatus</name>
    <dbReference type="NCBI Taxonomy" id="259542"/>
    <lineage>
        <taxon>Eukaryota</taxon>
        <taxon>Metazoa</taxon>
        <taxon>Spiralia</taxon>
        <taxon>Lophotrochozoa</taxon>
        <taxon>Mollusca</taxon>
        <taxon>Gastropoda</taxon>
        <taxon>Heterobranchia</taxon>
        <taxon>Euthyneura</taxon>
        <taxon>Panpulmonata</taxon>
        <taxon>Sacoglossa</taxon>
        <taxon>Placobranchoidea</taxon>
        <taxon>Plakobranchidae</taxon>
        <taxon>Plakobranchus</taxon>
    </lineage>
</organism>
<feature type="region of interest" description="Disordered" evidence="1">
    <location>
        <begin position="143"/>
        <end position="198"/>
    </location>
</feature>
<sequence>MSTVLRGFVSLTSKRTPPLFFILLAFPPERLADKPFFHLTLGLLSLDLAAVVLREVESEITTATNGFDAYNYINLTDDYPFIRKRVTQSAIAYGFKPLTPNPTVIKDITLSPPPSAIPLQSLEGRGVGSTVACESALRSAGTLLSPVRAPPPAPWPDGGPESLRSPCSNPQQDDLRLSGPPSGRGAGGGARTRDRRVPADLRADLLTTLLPTPHKEIEKDLVYVHIASPQRVDLRLSGLRQAKMSVACSNLLEQKDPCEFQGGLASQVYKCSPCAKGLSMSKSANKELASTSSVQIKN</sequence>
<dbReference type="AlphaFoldDB" id="A0AAV4C520"/>
<evidence type="ECO:0000313" key="2">
    <source>
        <dbReference type="EMBL" id="GFO26214.1"/>
    </source>
</evidence>
<gene>
    <name evidence="2" type="ORF">PoB_005271900</name>
</gene>
<name>A0AAV4C520_9GAST</name>
<accession>A0AAV4C520</accession>
<keyword evidence="3" id="KW-1185">Reference proteome</keyword>
<comment type="caution">
    <text evidence="2">The sequence shown here is derived from an EMBL/GenBank/DDBJ whole genome shotgun (WGS) entry which is preliminary data.</text>
</comment>
<feature type="compositionally biased region" description="Pro residues" evidence="1">
    <location>
        <begin position="148"/>
        <end position="157"/>
    </location>
</feature>
<dbReference type="EMBL" id="BLXT01005798">
    <property type="protein sequence ID" value="GFO26214.1"/>
    <property type="molecule type" value="Genomic_DNA"/>
</dbReference>
<dbReference type="Proteomes" id="UP000735302">
    <property type="component" value="Unassembled WGS sequence"/>
</dbReference>
<evidence type="ECO:0000313" key="3">
    <source>
        <dbReference type="Proteomes" id="UP000735302"/>
    </source>
</evidence>
<reference evidence="2 3" key="1">
    <citation type="journal article" date="2021" name="Elife">
        <title>Chloroplast acquisition without the gene transfer in kleptoplastic sea slugs, Plakobranchus ocellatus.</title>
        <authorList>
            <person name="Maeda T."/>
            <person name="Takahashi S."/>
            <person name="Yoshida T."/>
            <person name="Shimamura S."/>
            <person name="Takaki Y."/>
            <person name="Nagai Y."/>
            <person name="Toyoda A."/>
            <person name="Suzuki Y."/>
            <person name="Arimoto A."/>
            <person name="Ishii H."/>
            <person name="Satoh N."/>
            <person name="Nishiyama T."/>
            <person name="Hasebe M."/>
            <person name="Maruyama T."/>
            <person name="Minagawa J."/>
            <person name="Obokata J."/>
            <person name="Shigenobu S."/>
        </authorList>
    </citation>
    <scope>NUCLEOTIDE SEQUENCE [LARGE SCALE GENOMIC DNA]</scope>
</reference>
<proteinExistence type="predicted"/>
<protein>
    <submittedName>
        <fullName evidence="2">Uncharacterized protein</fullName>
    </submittedName>
</protein>
<evidence type="ECO:0000256" key="1">
    <source>
        <dbReference type="SAM" id="MobiDB-lite"/>
    </source>
</evidence>